<gene>
    <name evidence="4" type="ORF">DLM65_03455</name>
</gene>
<evidence type="ECO:0000256" key="2">
    <source>
        <dbReference type="ARBA" id="ARBA00023027"/>
    </source>
</evidence>
<evidence type="ECO:0000313" key="4">
    <source>
        <dbReference type="EMBL" id="PZR82625.1"/>
    </source>
</evidence>
<dbReference type="Proteomes" id="UP000248724">
    <property type="component" value="Unassembled WGS sequence"/>
</dbReference>
<dbReference type="Pfam" id="PF00171">
    <property type="entry name" value="Aldedh"/>
    <property type="match status" value="1"/>
</dbReference>
<comment type="caution">
    <text evidence="4">The sequence shown here is derived from an EMBL/GenBank/DDBJ whole genome shotgun (WGS) entry which is preliminary data.</text>
</comment>
<dbReference type="EMBL" id="QHBU01000063">
    <property type="protein sequence ID" value="PZR82625.1"/>
    <property type="molecule type" value="Genomic_DNA"/>
</dbReference>
<dbReference type="PANTHER" id="PTHR43521">
    <property type="entry name" value="ALPHA-AMINOADIPIC SEMIALDEHYDE DEHYDROGENASE"/>
    <property type="match status" value="1"/>
</dbReference>
<evidence type="ECO:0000256" key="1">
    <source>
        <dbReference type="ARBA" id="ARBA00023002"/>
    </source>
</evidence>
<proteinExistence type="predicted"/>
<dbReference type="AlphaFoldDB" id="A0A2W5ZHW1"/>
<dbReference type="InterPro" id="IPR016163">
    <property type="entry name" value="Ald_DH_C"/>
</dbReference>
<dbReference type="PANTHER" id="PTHR43521:SF1">
    <property type="entry name" value="ALPHA-AMINOADIPIC SEMIALDEHYDE DEHYDROGENASE"/>
    <property type="match status" value="1"/>
</dbReference>
<protein>
    <submittedName>
        <fullName evidence="4">Aldehyde dehydrogenase</fullName>
    </submittedName>
</protein>
<name>A0A2W5ZHW1_9BACT</name>
<feature type="domain" description="Aldehyde dehydrogenase" evidence="3">
    <location>
        <begin position="1"/>
        <end position="98"/>
    </location>
</feature>
<dbReference type="GO" id="GO:0004029">
    <property type="term" value="F:aldehyde dehydrogenase (NAD+) activity"/>
    <property type="evidence" value="ECO:0007669"/>
    <property type="project" value="InterPro"/>
</dbReference>
<dbReference type="InterPro" id="IPR015590">
    <property type="entry name" value="Aldehyde_DH_dom"/>
</dbReference>
<keyword evidence="2" id="KW-0520">NAD</keyword>
<reference evidence="4 5" key="1">
    <citation type="journal article" date="2017" name="Nature">
        <title>Atmospheric trace gases support primary production in Antarctic desert surface soil.</title>
        <authorList>
            <person name="Ji M."/>
            <person name="Greening C."/>
            <person name="Vanwonterghem I."/>
            <person name="Carere C.R."/>
            <person name="Bay S.K."/>
            <person name="Steen J.A."/>
            <person name="Montgomery K."/>
            <person name="Lines T."/>
            <person name="Beardall J."/>
            <person name="van Dorst J."/>
            <person name="Snape I."/>
            <person name="Stott M.B."/>
            <person name="Hugenholtz P."/>
            <person name="Ferrari B.C."/>
        </authorList>
    </citation>
    <scope>NUCLEOTIDE SEQUENCE [LARGE SCALE GENOMIC DNA]</scope>
    <source>
        <strain evidence="4">RRmetagenome_bin12</strain>
    </source>
</reference>
<dbReference type="SUPFAM" id="SSF53720">
    <property type="entry name" value="ALDH-like"/>
    <property type="match status" value="1"/>
</dbReference>
<sequence length="116" mass="12633">AQEEIFGPTTAIIPVDSLDEALAAANSTQFGLSLSIYTNDLRHAFRAIHELEAGIVYVNAPTIGAEIQLPFGGTKNTGNGHREAGGHVLDEFSEWKSIYIDYSGRLQRAQIDTDEQ</sequence>
<evidence type="ECO:0000259" key="3">
    <source>
        <dbReference type="Pfam" id="PF00171"/>
    </source>
</evidence>
<dbReference type="Gene3D" id="3.40.309.10">
    <property type="entry name" value="Aldehyde Dehydrogenase, Chain A, domain 2"/>
    <property type="match status" value="1"/>
</dbReference>
<feature type="non-terminal residue" evidence="4">
    <location>
        <position position="1"/>
    </location>
</feature>
<organism evidence="4 5">
    <name type="scientific">Candidatus Aeolococcus gillhamiae</name>
    <dbReference type="NCBI Taxonomy" id="3127015"/>
    <lineage>
        <taxon>Bacteria</taxon>
        <taxon>Bacillati</taxon>
        <taxon>Candidatus Dormiibacterota</taxon>
        <taxon>Candidatus Dormibacteria</taxon>
        <taxon>Candidatus Aeolococcales</taxon>
        <taxon>Candidatus Aeolococcaceae</taxon>
        <taxon>Candidatus Aeolococcus</taxon>
    </lineage>
</organism>
<evidence type="ECO:0000313" key="5">
    <source>
        <dbReference type="Proteomes" id="UP000248724"/>
    </source>
</evidence>
<keyword evidence="1" id="KW-0560">Oxidoreductase</keyword>
<accession>A0A2W5ZHW1</accession>
<dbReference type="InterPro" id="IPR016161">
    <property type="entry name" value="Ald_DH/histidinol_DH"/>
</dbReference>
<dbReference type="InterPro" id="IPR044638">
    <property type="entry name" value="ALDH7A1-like"/>
</dbReference>